<dbReference type="AlphaFoldDB" id="A0A382R7T7"/>
<dbReference type="InterPro" id="IPR036615">
    <property type="entry name" value="Mur_ligase_C_dom_sf"/>
</dbReference>
<name>A0A382R7T7_9ZZZZ</name>
<reference evidence="5" key="1">
    <citation type="submission" date="2018-05" db="EMBL/GenBank/DDBJ databases">
        <authorList>
            <person name="Lanie J.A."/>
            <person name="Ng W.-L."/>
            <person name="Kazmierczak K.M."/>
            <person name="Andrzejewski T.M."/>
            <person name="Davidsen T.M."/>
            <person name="Wayne K.J."/>
            <person name="Tettelin H."/>
            <person name="Glass J.I."/>
            <person name="Rusch D."/>
            <person name="Podicherti R."/>
            <person name="Tsui H.-C.T."/>
            <person name="Winkler M.E."/>
        </authorList>
    </citation>
    <scope>NUCLEOTIDE SEQUENCE</scope>
</reference>
<dbReference type="SUPFAM" id="SSF53623">
    <property type="entry name" value="MurD-like peptide ligases, catalytic domain"/>
    <property type="match status" value="1"/>
</dbReference>
<dbReference type="InterPro" id="IPR051046">
    <property type="entry name" value="MurCDEF_CellWall_CoF430Synth"/>
</dbReference>
<proteinExistence type="predicted"/>
<dbReference type="InterPro" id="IPR036565">
    <property type="entry name" value="Mur-like_cat_sf"/>
</dbReference>
<evidence type="ECO:0000313" key="5">
    <source>
        <dbReference type="EMBL" id="SVC93803.1"/>
    </source>
</evidence>
<feature type="non-terminal residue" evidence="5">
    <location>
        <position position="323"/>
    </location>
</feature>
<dbReference type="GO" id="GO:0005524">
    <property type="term" value="F:ATP binding"/>
    <property type="evidence" value="ECO:0007669"/>
    <property type="project" value="UniProtKB-KW"/>
</dbReference>
<dbReference type="EMBL" id="UINC01119746">
    <property type="protein sequence ID" value="SVC93803.1"/>
    <property type="molecule type" value="Genomic_DNA"/>
</dbReference>
<organism evidence="5">
    <name type="scientific">marine metagenome</name>
    <dbReference type="NCBI Taxonomy" id="408172"/>
    <lineage>
        <taxon>unclassified sequences</taxon>
        <taxon>metagenomes</taxon>
        <taxon>ecological metagenomes</taxon>
    </lineage>
</organism>
<gene>
    <name evidence="5" type="ORF">METZ01_LOCUS346657</name>
</gene>
<dbReference type="PANTHER" id="PTHR43024">
    <property type="entry name" value="UDP-N-ACETYLMURAMOYL-TRIPEPTIDE--D-ALANYL-D-ALANINE LIGASE"/>
    <property type="match status" value="1"/>
</dbReference>
<evidence type="ECO:0000256" key="1">
    <source>
        <dbReference type="ARBA" id="ARBA00022598"/>
    </source>
</evidence>
<sequence length="323" mass="37108">IGITLNKFCRVTYSPESFNNKFGVPLSLFNLNPKHDFGVFEVGMDKKGEIDALTKIIKPDVGVITNISYAHAKNFKNLKQIALAKSEIMNNIVSGGSIVLNADDIFYKFHRKMALKKKLKVYSFSINKKNATVSLISIKKEKSKFKVIINIDNQKKYFFISSNFENNLKNLLAAITVISIFKDIKTINKNIFYNYQIPYGRGDFSKIKINRKNILLIDESYNSNPLSLKSSINNFDLIDSKHNKKHLILGDMLELGRHSKKLHLEMSPIINSSSINNVHVFGKYIRETYKNIHRRKKGLILKEISEIIDLIKNNINNNDYLMI</sequence>
<accession>A0A382R7T7</accession>
<keyword evidence="2" id="KW-0547">Nucleotide-binding</keyword>
<protein>
    <recommendedName>
        <fullName evidence="4">Mur ligase central domain-containing protein</fullName>
    </recommendedName>
</protein>
<dbReference type="PANTHER" id="PTHR43024:SF1">
    <property type="entry name" value="UDP-N-ACETYLMURAMOYL-TRIPEPTIDE--D-ALANYL-D-ALANINE LIGASE"/>
    <property type="match status" value="1"/>
</dbReference>
<evidence type="ECO:0000259" key="4">
    <source>
        <dbReference type="Pfam" id="PF08245"/>
    </source>
</evidence>
<dbReference type="InterPro" id="IPR013221">
    <property type="entry name" value="Mur_ligase_cen"/>
</dbReference>
<feature type="domain" description="Mur ligase central" evidence="4">
    <location>
        <begin position="12"/>
        <end position="177"/>
    </location>
</feature>
<evidence type="ECO:0000256" key="2">
    <source>
        <dbReference type="ARBA" id="ARBA00022741"/>
    </source>
</evidence>
<dbReference type="Pfam" id="PF08245">
    <property type="entry name" value="Mur_ligase_M"/>
    <property type="match status" value="1"/>
</dbReference>
<dbReference type="Gene3D" id="3.40.1190.10">
    <property type="entry name" value="Mur-like, catalytic domain"/>
    <property type="match status" value="1"/>
</dbReference>
<keyword evidence="1" id="KW-0436">Ligase</keyword>
<dbReference type="Gene3D" id="3.90.190.20">
    <property type="entry name" value="Mur ligase, C-terminal domain"/>
    <property type="match status" value="1"/>
</dbReference>
<keyword evidence="3" id="KW-0067">ATP-binding</keyword>
<feature type="non-terminal residue" evidence="5">
    <location>
        <position position="1"/>
    </location>
</feature>
<dbReference type="GO" id="GO:0016881">
    <property type="term" value="F:acid-amino acid ligase activity"/>
    <property type="evidence" value="ECO:0007669"/>
    <property type="project" value="InterPro"/>
</dbReference>
<dbReference type="SUPFAM" id="SSF53244">
    <property type="entry name" value="MurD-like peptide ligases, peptide-binding domain"/>
    <property type="match status" value="1"/>
</dbReference>
<evidence type="ECO:0000256" key="3">
    <source>
        <dbReference type="ARBA" id="ARBA00022840"/>
    </source>
</evidence>